<dbReference type="Pfam" id="PF00512">
    <property type="entry name" value="HisKA"/>
    <property type="match status" value="1"/>
</dbReference>
<keyword evidence="9 18" id="KW-0418">Kinase</keyword>
<dbReference type="Pfam" id="PF00672">
    <property type="entry name" value="HAMP"/>
    <property type="match status" value="1"/>
</dbReference>
<comment type="caution">
    <text evidence="18">The sequence shown here is derived from an EMBL/GenBank/DDBJ whole genome shotgun (WGS) entry which is preliminary data.</text>
</comment>
<dbReference type="EMBL" id="JAAFGS010000002">
    <property type="protein sequence ID" value="NGZ75142.1"/>
    <property type="molecule type" value="Genomic_DNA"/>
</dbReference>
<dbReference type="CDD" id="cd06225">
    <property type="entry name" value="HAMP"/>
    <property type="match status" value="1"/>
</dbReference>
<keyword evidence="4" id="KW-1003">Cell membrane</keyword>
<dbReference type="SMART" id="SM00304">
    <property type="entry name" value="HAMP"/>
    <property type="match status" value="1"/>
</dbReference>
<evidence type="ECO:0000256" key="4">
    <source>
        <dbReference type="ARBA" id="ARBA00022475"/>
    </source>
</evidence>
<sequence>MKRISTKFLAGFFLIFLVSFLVLNSAVKETIFTSNQERVTSELADLKNNSSVYVRQAFLINHFTNNELYFGQMAQEMAADLNHATGSIAGVYTVDGELLYATEKSKFTGVTTSDLRRAIGGQTAYSIAYDSTRASVLFSYPVVIDGTKVGILRFAKDFSPLYAQTGRILDIVFYVTVLIFAAAFLFSYVLSRHITIPLVRLTRASNEVKNGNLNVRLRFKRKDEIGRLADNFNDMIAQLDRQIAIIQKDRDRLKELNEQEKLFFDNVTHELKTPLTSILGYAELIRQKETQDREFFEKGMNHIIQESKRLHEMVIRLLEMARKNPPENELEPVPAGRILRDVCESMTIRTQRYKKSIVWEIDEDLLVTGQSDRLRQLFINLIDNAIKYSLPVSRISVSARERDGRALFVFDNPSEPIETERLDELFRPFRGTGGGTREDGSSGLGLGIVKSIVDDHGGSIALTHADGHTAVTVELAGMDAEGKGERR</sequence>
<evidence type="ECO:0000256" key="14">
    <source>
        <dbReference type="SAM" id="Coils"/>
    </source>
</evidence>
<evidence type="ECO:0000313" key="19">
    <source>
        <dbReference type="Proteomes" id="UP000800303"/>
    </source>
</evidence>
<comment type="catalytic activity">
    <reaction evidence="1">
        <text>ATP + protein L-histidine = ADP + protein N-phospho-L-histidine.</text>
        <dbReference type="EC" id="2.7.13.3"/>
    </reaction>
</comment>
<evidence type="ECO:0000259" key="16">
    <source>
        <dbReference type="PROSITE" id="PS50109"/>
    </source>
</evidence>
<gene>
    <name evidence="18" type="ORF">GYN08_07415</name>
</gene>
<dbReference type="PROSITE" id="PS50109">
    <property type="entry name" value="HIS_KIN"/>
    <property type="match status" value="1"/>
</dbReference>
<feature type="domain" description="Histidine kinase" evidence="16">
    <location>
        <begin position="266"/>
        <end position="479"/>
    </location>
</feature>
<organism evidence="18 19">
    <name type="scientific">Saccharibacillus alkalitolerans</name>
    <dbReference type="NCBI Taxonomy" id="2705290"/>
    <lineage>
        <taxon>Bacteria</taxon>
        <taxon>Bacillati</taxon>
        <taxon>Bacillota</taxon>
        <taxon>Bacilli</taxon>
        <taxon>Bacillales</taxon>
        <taxon>Paenibacillaceae</taxon>
        <taxon>Saccharibacillus</taxon>
    </lineage>
</organism>
<keyword evidence="19" id="KW-1185">Reference proteome</keyword>
<dbReference type="SUPFAM" id="SSF47384">
    <property type="entry name" value="Homodimeric domain of signal transducing histidine kinase"/>
    <property type="match status" value="1"/>
</dbReference>
<feature type="domain" description="HAMP" evidence="17">
    <location>
        <begin position="192"/>
        <end position="244"/>
    </location>
</feature>
<evidence type="ECO:0000256" key="9">
    <source>
        <dbReference type="ARBA" id="ARBA00022777"/>
    </source>
</evidence>
<name>A0ABX0F2C5_9BACL</name>
<dbReference type="GO" id="GO:0016301">
    <property type="term" value="F:kinase activity"/>
    <property type="evidence" value="ECO:0007669"/>
    <property type="project" value="UniProtKB-KW"/>
</dbReference>
<dbReference type="InterPro" id="IPR003594">
    <property type="entry name" value="HATPase_dom"/>
</dbReference>
<dbReference type="Proteomes" id="UP000800303">
    <property type="component" value="Unassembled WGS sequence"/>
</dbReference>
<proteinExistence type="predicted"/>
<evidence type="ECO:0000256" key="12">
    <source>
        <dbReference type="ARBA" id="ARBA00023012"/>
    </source>
</evidence>
<dbReference type="InterPro" id="IPR005467">
    <property type="entry name" value="His_kinase_dom"/>
</dbReference>
<keyword evidence="13 15" id="KW-0472">Membrane</keyword>
<keyword evidence="10" id="KW-0067">ATP-binding</keyword>
<dbReference type="InterPro" id="IPR050398">
    <property type="entry name" value="HssS/ArlS-like"/>
</dbReference>
<reference evidence="18 19" key="1">
    <citation type="submission" date="2020-01" db="EMBL/GenBank/DDBJ databases">
        <title>Polyphasic characterisation and genomic insights into a novel alkali tolerant bacterium VR-M41.</title>
        <authorList>
            <person name="Vemuluri V.R."/>
        </authorList>
    </citation>
    <scope>NUCLEOTIDE SEQUENCE [LARGE SCALE GENOMIC DNA]</scope>
    <source>
        <strain evidence="18 19">VR-M41</strain>
    </source>
</reference>
<keyword evidence="11 15" id="KW-1133">Transmembrane helix</keyword>
<protein>
    <recommendedName>
        <fullName evidence="3">histidine kinase</fullName>
        <ecNumber evidence="3">2.7.13.3</ecNumber>
    </recommendedName>
</protein>
<evidence type="ECO:0000313" key="18">
    <source>
        <dbReference type="EMBL" id="NGZ75142.1"/>
    </source>
</evidence>
<comment type="subcellular location">
    <subcellularLocation>
        <location evidence="2">Cell membrane</location>
        <topology evidence="2">Multi-pass membrane protein</topology>
    </subcellularLocation>
</comment>
<evidence type="ECO:0000256" key="8">
    <source>
        <dbReference type="ARBA" id="ARBA00022741"/>
    </source>
</evidence>
<dbReference type="PROSITE" id="PS50885">
    <property type="entry name" value="HAMP"/>
    <property type="match status" value="1"/>
</dbReference>
<keyword evidence="8" id="KW-0547">Nucleotide-binding</keyword>
<evidence type="ECO:0000256" key="6">
    <source>
        <dbReference type="ARBA" id="ARBA00022679"/>
    </source>
</evidence>
<evidence type="ECO:0000256" key="13">
    <source>
        <dbReference type="ARBA" id="ARBA00023136"/>
    </source>
</evidence>
<dbReference type="SUPFAM" id="SSF55874">
    <property type="entry name" value="ATPase domain of HSP90 chaperone/DNA topoisomerase II/histidine kinase"/>
    <property type="match status" value="1"/>
</dbReference>
<evidence type="ECO:0000256" key="5">
    <source>
        <dbReference type="ARBA" id="ARBA00022553"/>
    </source>
</evidence>
<evidence type="ECO:0000256" key="2">
    <source>
        <dbReference type="ARBA" id="ARBA00004651"/>
    </source>
</evidence>
<dbReference type="Gene3D" id="6.10.340.10">
    <property type="match status" value="1"/>
</dbReference>
<evidence type="ECO:0000256" key="7">
    <source>
        <dbReference type="ARBA" id="ARBA00022692"/>
    </source>
</evidence>
<keyword evidence="6" id="KW-0808">Transferase</keyword>
<evidence type="ECO:0000256" key="15">
    <source>
        <dbReference type="SAM" id="Phobius"/>
    </source>
</evidence>
<evidence type="ECO:0000256" key="1">
    <source>
        <dbReference type="ARBA" id="ARBA00000085"/>
    </source>
</evidence>
<dbReference type="CDD" id="cd00075">
    <property type="entry name" value="HATPase"/>
    <property type="match status" value="1"/>
</dbReference>
<dbReference type="SMART" id="SM00388">
    <property type="entry name" value="HisKA"/>
    <property type="match status" value="1"/>
</dbReference>
<keyword evidence="12" id="KW-0902">Two-component regulatory system</keyword>
<dbReference type="InterPro" id="IPR003661">
    <property type="entry name" value="HisK_dim/P_dom"/>
</dbReference>
<keyword evidence="14" id="KW-0175">Coiled coil</keyword>
<dbReference type="RefSeq" id="WP_166273559.1">
    <property type="nucleotide sequence ID" value="NZ_JAAFGS010000002.1"/>
</dbReference>
<dbReference type="Gene3D" id="1.10.287.130">
    <property type="match status" value="1"/>
</dbReference>
<dbReference type="PANTHER" id="PTHR45528">
    <property type="entry name" value="SENSOR HISTIDINE KINASE CPXA"/>
    <property type="match status" value="1"/>
</dbReference>
<keyword evidence="7 15" id="KW-0812">Transmembrane</keyword>
<feature type="coiled-coil region" evidence="14">
    <location>
        <begin position="229"/>
        <end position="259"/>
    </location>
</feature>
<dbReference type="CDD" id="cd00082">
    <property type="entry name" value="HisKA"/>
    <property type="match status" value="1"/>
</dbReference>
<dbReference type="InterPro" id="IPR036097">
    <property type="entry name" value="HisK_dim/P_sf"/>
</dbReference>
<feature type="transmembrane region" description="Helical" evidence="15">
    <location>
        <begin position="171"/>
        <end position="190"/>
    </location>
</feature>
<evidence type="ECO:0000256" key="10">
    <source>
        <dbReference type="ARBA" id="ARBA00022840"/>
    </source>
</evidence>
<dbReference type="Pfam" id="PF02518">
    <property type="entry name" value="HATPase_c"/>
    <property type="match status" value="1"/>
</dbReference>
<keyword evidence="5" id="KW-0597">Phosphoprotein</keyword>
<dbReference type="PANTHER" id="PTHR45528:SF1">
    <property type="entry name" value="SENSOR HISTIDINE KINASE CPXA"/>
    <property type="match status" value="1"/>
</dbReference>
<evidence type="ECO:0000256" key="3">
    <source>
        <dbReference type="ARBA" id="ARBA00012438"/>
    </source>
</evidence>
<dbReference type="Gene3D" id="3.30.565.10">
    <property type="entry name" value="Histidine kinase-like ATPase, C-terminal domain"/>
    <property type="match status" value="1"/>
</dbReference>
<dbReference type="SMART" id="SM00387">
    <property type="entry name" value="HATPase_c"/>
    <property type="match status" value="1"/>
</dbReference>
<evidence type="ECO:0000259" key="17">
    <source>
        <dbReference type="PROSITE" id="PS50885"/>
    </source>
</evidence>
<accession>A0ABX0F2C5</accession>
<dbReference type="SUPFAM" id="SSF158472">
    <property type="entry name" value="HAMP domain-like"/>
    <property type="match status" value="1"/>
</dbReference>
<dbReference type="InterPro" id="IPR003660">
    <property type="entry name" value="HAMP_dom"/>
</dbReference>
<dbReference type="EC" id="2.7.13.3" evidence="3"/>
<evidence type="ECO:0000256" key="11">
    <source>
        <dbReference type="ARBA" id="ARBA00022989"/>
    </source>
</evidence>
<dbReference type="InterPro" id="IPR036890">
    <property type="entry name" value="HATPase_C_sf"/>
</dbReference>